<dbReference type="RefSeq" id="WP_179634575.1">
    <property type="nucleotide sequence ID" value="NZ_JACCFH010000001.1"/>
</dbReference>
<gene>
    <name evidence="8" type="ORF">BDD16_002852</name>
</gene>
<dbReference type="GO" id="GO:0005886">
    <property type="term" value="C:plasma membrane"/>
    <property type="evidence" value="ECO:0007669"/>
    <property type="project" value="TreeGrafter"/>
</dbReference>
<evidence type="ECO:0000256" key="3">
    <source>
        <dbReference type="ARBA" id="ARBA00029447"/>
    </source>
</evidence>
<protein>
    <submittedName>
        <fullName evidence="8">Methyl-accepting chemotaxis protein</fullName>
    </submittedName>
</protein>
<feature type="transmembrane region" description="Helical" evidence="5">
    <location>
        <begin position="195"/>
        <end position="215"/>
    </location>
</feature>
<keyword evidence="5" id="KW-1133">Transmembrane helix</keyword>
<sequence length="523" mass="55566">MPLAQLLRTFTIRTRMNAAIALVVLLFMFVGAIGTLGGRQLQQLNSAFTATTLRDVHRLGDIHTAIGALLPHEKQAIIDYEDGVSVLKEREAWNAAVATTRSALVALQADASPDMARLCGQALEQLDQYARLTRSVLDQIQDGGFQTARDADKAMAPAKTAIQAIDRHLGDISRLVDDEASQGKLNFDTAMQHTLWLYLGTLGLIIALLAPLTWLNARSIVLPIEQARAVAESITRGDLTHPVPVQGRDEASALTGSLRDMQQSLRNLVGQVRGTADDIRLASHEIATGNQHLSTRTEQTAGNLQQTASSMEELTTTVTHSAESARHASQLAASAGEVAGRGGSVVAHVVTTMDEIQASSRKIAEITGVIDDIALQTNILALNAAVEAARAGEQGRGFAVVASEVRNLAKRSADAAKQIKGLIDHSVEQVRAGSRLVGDAGRTMTEIVTSVQRVTEIVDAITVTSTQQAGGIALVNAAVVELDQMTQQNAAMVEQSAAAAQGLQEQSERLAQVVGTFRIDAAT</sequence>
<evidence type="ECO:0000313" key="9">
    <source>
        <dbReference type="Proteomes" id="UP000518288"/>
    </source>
</evidence>
<dbReference type="SMART" id="SM00304">
    <property type="entry name" value="HAMP"/>
    <property type="match status" value="1"/>
</dbReference>
<evidence type="ECO:0000256" key="1">
    <source>
        <dbReference type="ARBA" id="ARBA00004370"/>
    </source>
</evidence>
<evidence type="ECO:0000313" key="8">
    <source>
        <dbReference type="EMBL" id="NYG33866.1"/>
    </source>
</evidence>
<dbReference type="SUPFAM" id="SSF58104">
    <property type="entry name" value="Methyl-accepting chemotaxis protein (MCP) signaling domain"/>
    <property type="match status" value="1"/>
</dbReference>
<keyword evidence="9" id="KW-1185">Reference proteome</keyword>
<dbReference type="InterPro" id="IPR003660">
    <property type="entry name" value="HAMP_dom"/>
</dbReference>
<evidence type="ECO:0000256" key="2">
    <source>
        <dbReference type="ARBA" id="ARBA00022481"/>
    </source>
</evidence>
<dbReference type="InterPro" id="IPR004090">
    <property type="entry name" value="Chemotax_Me-accpt_rcpt"/>
</dbReference>
<organism evidence="8 9">
    <name type="scientific">Sphaerotilus montanus</name>
    <dbReference type="NCBI Taxonomy" id="522889"/>
    <lineage>
        <taxon>Bacteria</taxon>
        <taxon>Pseudomonadati</taxon>
        <taxon>Pseudomonadota</taxon>
        <taxon>Betaproteobacteria</taxon>
        <taxon>Burkholderiales</taxon>
        <taxon>Sphaerotilaceae</taxon>
        <taxon>Sphaerotilus</taxon>
    </lineage>
</organism>
<dbReference type="PROSITE" id="PS50111">
    <property type="entry name" value="CHEMOTAXIS_TRANSDUC_2"/>
    <property type="match status" value="1"/>
</dbReference>
<feature type="domain" description="Methyl-accepting transducer" evidence="6">
    <location>
        <begin position="275"/>
        <end position="504"/>
    </location>
</feature>
<dbReference type="AlphaFoldDB" id="A0A7Y9U7T6"/>
<comment type="caution">
    <text evidence="8">The sequence shown here is derived from an EMBL/GenBank/DDBJ whole genome shotgun (WGS) entry which is preliminary data.</text>
</comment>
<dbReference type="CDD" id="cd06225">
    <property type="entry name" value="HAMP"/>
    <property type="match status" value="1"/>
</dbReference>
<dbReference type="GO" id="GO:0006935">
    <property type="term" value="P:chemotaxis"/>
    <property type="evidence" value="ECO:0007669"/>
    <property type="project" value="InterPro"/>
</dbReference>
<dbReference type="PRINTS" id="PR00260">
    <property type="entry name" value="CHEMTRNSDUCR"/>
</dbReference>
<evidence type="ECO:0000256" key="5">
    <source>
        <dbReference type="SAM" id="Phobius"/>
    </source>
</evidence>
<dbReference type="PANTHER" id="PTHR43531:SF14">
    <property type="entry name" value="METHYL-ACCEPTING CHEMOTAXIS PROTEIN I-RELATED"/>
    <property type="match status" value="1"/>
</dbReference>
<dbReference type="PROSITE" id="PS50885">
    <property type="entry name" value="HAMP"/>
    <property type="match status" value="1"/>
</dbReference>
<feature type="transmembrane region" description="Helical" evidence="5">
    <location>
        <begin position="16"/>
        <end position="36"/>
    </location>
</feature>
<dbReference type="Gene3D" id="1.10.287.950">
    <property type="entry name" value="Methyl-accepting chemotaxis protein"/>
    <property type="match status" value="1"/>
</dbReference>
<dbReference type="GO" id="GO:0004888">
    <property type="term" value="F:transmembrane signaling receptor activity"/>
    <property type="evidence" value="ECO:0007669"/>
    <property type="project" value="InterPro"/>
</dbReference>
<name>A0A7Y9U7T6_9BURK</name>
<evidence type="ECO:0000256" key="4">
    <source>
        <dbReference type="PROSITE-ProRule" id="PRU00284"/>
    </source>
</evidence>
<dbReference type="PANTHER" id="PTHR43531">
    <property type="entry name" value="PROTEIN ICFG"/>
    <property type="match status" value="1"/>
</dbReference>
<dbReference type="InterPro" id="IPR004089">
    <property type="entry name" value="MCPsignal_dom"/>
</dbReference>
<keyword evidence="5" id="KW-0812">Transmembrane</keyword>
<comment type="similarity">
    <text evidence="3">Belongs to the methyl-accepting chemotaxis (MCP) protein family.</text>
</comment>
<dbReference type="EMBL" id="JACCFH010000001">
    <property type="protein sequence ID" value="NYG33866.1"/>
    <property type="molecule type" value="Genomic_DNA"/>
</dbReference>
<comment type="subcellular location">
    <subcellularLocation>
        <location evidence="1">Membrane</location>
    </subcellularLocation>
</comment>
<evidence type="ECO:0000259" key="6">
    <source>
        <dbReference type="PROSITE" id="PS50111"/>
    </source>
</evidence>
<dbReference type="InterPro" id="IPR051310">
    <property type="entry name" value="MCP_chemotaxis"/>
</dbReference>
<keyword evidence="4" id="KW-0807">Transducer</keyword>
<accession>A0A7Y9U7T6</accession>
<dbReference type="Pfam" id="PF00672">
    <property type="entry name" value="HAMP"/>
    <property type="match status" value="1"/>
</dbReference>
<dbReference type="Pfam" id="PF00015">
    <property type="entry name" value="MCPsignal"/>
    <property type="match status" value="1"/>
</dbReference>
<proteinExistence type="inferred from homology"/>
<dbReference type="Proteomes" id="UP000518288">
    <property type="component" value="Unassembled WGS sequence"/>
</dbReference>
<dbReference type="FunFam" id="1.10.287.950:FF:000001">
    <property type="entry name" value="Methyl-accepting chemotaxis sensory transducer"/>
    <property type="match status" value="1"/>
</dbReference>
<keyword evidence="5" id="KW-0472">Membrane</keyword>
<feature type="domain" description="HAMP" evidence="7">
    <location>
        <begin position="218"/>
        <end position="270"/>
    </location>
</feature>
<evidence type="ECO:0000259" key="7">
    <source>
        <dbReference type="PROSITE" id="PS50885"/>
    </source>
</evidence>
<dbReference type="GO" id="GO:0007165">
    <property type="term" value="P:signal transduction"/>
    <property type="evidence" value="ECO:0007669"/>
    <property type="project" value="UniProtKB-KW"/>
</dbReference>
<reference evidence="8 9" key="1">
    <citation type="submission" date="2020-07" db="EMBL/GenBank/DDBJ databases">
        <title>Genomic Encyclopedia of Archaeal and Bacterial Type Strains, Phase II (KMG-II): from individual species to whole genera.</title>
        <authorList>
            <person name="Goeker M."/>
        </authorList>
    </citation>
    <scope>NUCLEOTIDE SEQUENCE [LARGE SCALE GENOMIC DNA]</scope>
    <source>
        <strain evidence="8 9">DSM 21226</strain>
    </source>
</reference>
<dbReference type="SMART" id="SM00283">
    <property type="entry name" value="MA"/>
    <property type="match status" value="1"/>
</dbReference>
<keyword evidence="2" id="KW-0488">Methylation</keyword>
<dbReference type="CDD" id="cd11386">
    <property type="entry name" value="MCP_signal"/>
    <property type="match status" value="1"/>
</dbReference>